<dbReference type="STRING" id="946077.W5A_11484"/>
<dbReference type="InterPro" id="IPR027843">
    <property type="entry name" value="DUF4440"/>
</dbReference>
<dbReference type="Pfam" id="PF14534">
    <property type="entry name" value="DUF4440"/>
    <property type="match status" value="1"/>
</dbReference>
<proteinExistence type="predicted"/>
<dbReference type="Gene3D" id="3.10.450.50">
    <property type="match status" value="1"/>
</dbReference>
<keyword evidence="3" id="KW-1185">Reference proteome</keyword>
<dbReference type="eggNOG" id="ENOG50336FJ">
    <property type="taxonomic scope" value="Bacteria"/>
</dbReference>
<dbReference type="Proteomes" id="UP000005938">
    <property type="component" value="Unassembled WGS sequence"/>
</dbReference>
<organism evidence="2 3">
    <name type="scientific">Imtechella halotolerans K1</name>
    <dbReference type="NCBI Taxonomy" id="946077"/>
    <lineage>
        <taxon>Bacteria</taxon>
        <taxon>Pseudomonadati</taxon>
        <taxon>Bacteroidota</taxon>
        <taxon>Flavobacteriia</taxon>
        <taxon>Flavobacteriales</taxon>
        <taxon>Flavobacteriaceae</taxon>
        <taxon>Imtechella</taxon>
    </lineage>
</organism>
<dbReference type="RefSeq" id="WP_008240773.1">
    <property type="nucleotide sequence ID" value="NZ_AJJU01000034.1"/>
</dbReference>
<comment type="caution">
    <text evidence="2">The sequence shown here is derived from an EMBL/GenBank/DDBJ whole genome shotgun (WGS) entry which is preliminary data.</text>
</comment>
<dbReference type="InterPro" id="IPR032710">
    <property type="entry name" value="NTF2-like_dom_sf"/>
</dbReference>
<evidence type="ECO:0000313" key="2">
    <source>
        <dbReference type="EMBL" id="EID72748.1"/>
    </source>
</evidence>
<dbReference type="EMBL" id="AJJU01000034">
    <property type="protein sequence ID" value="EID72748.1"/>
    <property type="molecule type" value="Genomic_DNA"/>
</dbReference>
<feature type="domain" description="DUF4440" evidence="1">
    <location>
        <begin position="7"/>
        <end position="113"/>
    </location>
</feature>
<gene>
    <name evidence="2" type="ORF">W5A_11484</name>
</gene>
<protein>
    <recommendedName>
        <fullName evidence="1">DUF4440 domain-containing protein</fullName>
    </recommendedName>
</protein>
<dbReference type="OrthoDB" id="997066at2"/>
<sequence length="122" mass="14105">MTKVDQIIECEKRLLQAIQYADIHTLQALLHDSLVFNIPTGITITKQIDIENYRDGLMKVYHIEIRNQEIHIIDDIATVVATIQLKANYIDQLINGDFRFLRVWKLNDTGWKVIAGSSIEIQ</sequence>
<accession>I0W8N2</accession>
<evidence type="ECO:0000313" key="3">
    <source>
        <dbReference type="Proteomes" id="UP000005938"/>
    </source>
</evidence>
<name>I0W8N2_9FLAO</name>
<dbReference type="SUPFAM" id="SSF54427">
    <property type="entry name" value="NTF2-like"/>
    <property type="match status" value="1"/>
</dbReference>
<evidence type="ECO:0000259" key="1">
    <source>
        <dbReference type="Pfam" id="PF14534"/>
    </source>
</evidence>
<reference evidence="2 3" key="1">
    <citation type="journal article" date="2012" name="J. Bacteriol.">
        <title>Genome Sequence of the Halotolerant Bacterium Imtechella halotolerans K1T.</title>
        <authorList>
            <person name="Kumar S."/>
            <person name="Vikram S."/>
            <person name="Subramanian S."/>
            <person name="Raghava G.P."/>
            <person name="Pinnaka A.K."/>
        </authorList>
    </citation>
    <scope>NUCLEOTIDE SEQUENCE [LARGE SCALE GENOMIC DNA]</scope>
    <source>
        <strain evidence="2 3">K1</strain>
    </source>
</reference>
<dbReference type="AlphaFoldDB" id="I0W8N2"/>